<feature type="region of interest" description="Disordered" evidence="1">
    <location>
        <begin position="1"/>
        <end position="52"/>
    </location>
</feature>
<proteinExistence type="predicted"/>
<accession>A0ABN9S520</accession>
<evidence type="ECO:0000256" key="1">
    <source>
        <dbReference type="SAM" id="MobiDB-lite"/>
    </source>
</evidence>
<dbReference type="EMBL" id="CAUYUJ010009469">
    <property type="protein sequence ID" value="CAK0826894.1"/>
    <property type="molecule type" value="Genomic_DNA"/>
</dbReference>
<sequence length="201" mass="22455">GPAPPAPSSRRGAAPWSRRRRPPLARSPPRRGRRGFRSTRAPRRCPPREALQSNTEPALLGATGSLRHCYRCECRALWYVSLLELLVWASSFARLCSGTCVTVARVLENLLSSSGTCYEFHWPPRVEEHAARSQCRSPLPPAVWDGLPDSSRLADVGEYNRCGYSPKMVCSYKCCRVWIVVQTSIHLSVTVAHLLQELVIC</sequence>
<feature type="compositionally biased region" description="Basic residues" evidence="1">
    <location>
        <begin position="17"/>
        <end position="45"/>
    </location>
</feature>
<comment type="caution">
    <text evidence="2">The sequence shown here is derived from an EMBL/GenBank/DDBJ whole genome shotgun (WGS) entry which is preliminary data.</text>
</comment>
<protein>
    <submittedName>
        <fullName evidence="2">Uncharacterized protein</fullName>
    </submittedName>
</protein>
<name>A0ABN9S520_9DINO</name>
<keyword evidence="3" id="KW-1185">Reference proteome</keyword>
<feature type="non-terminal residue" evidence="2">
    <location>
        <position position="1"/>
    </location>
</feature>
<gene>
    <name evidence="2" type="ORF">PCOR1329_LOCUS26567</name>
</gene>
<organism evidence="2 3">
    <name type="scientific">Prorocentrum cordatum</name>
    <dbReference type="NCBI Taxonomy" id="2364126"/>
    <lineage>
        <taxon>Eukaryota</taxon>
        <taxon>Sar</taxon>
        <taxon>Alveolata</taxon>
        <taxon>Dinophyceae</taxon>
        <taxon>Prorocentrales</taxon>
        <taxon>Prorocentraceae</taxon>
        <taxon>Prorocentrum</taxon>
    </lineage>
</organism>
<reference evidence="2" key="1">
    <citation type="submission" date="2023-10" db="EMBL/GenBank/DDBJ databases">
        <authorList>
            <person name="Chen Y."/>
            <person name="Shah S."/>
            <person name="Dougan E. K."/>
            <person name="Thang M."/>
            <person name="Chan C."/>
        </authorList>
    </citation>
    <scope>NUCLEOTIDE SEQUENCE [LARGE SCALE GENOMIC DNA]</scope>
</reference>
<dbReference type="Proteomes" id="UP001189429">
    <property type="component" value="Unassembled WGS sequence"/>
</dbReference>
<evidence type="ECO:0000313" key="2">
    <source>
        <dbReference type="EMBL" id="CAK0826894.1"/>
    </source>
</evidence>
<evidence type="ECO:0000313" key="3">
    <source>
        <dbReference type="Proteomes" id="UP001189429"/>
    </source>
</evidence>